<proteinExistence type="predicted"/>
<dbReference type="Proteomes" id="UP000273516">
    <property type="component" value="Unassembled WGS sequence"/>
</dbReference>
<protein>
    <submittedName>
        <fullName evidence="1">Uncharacterized protein</fullName>
    </submittedName>
</protein>
<dbReference type="AlphaFoldDB" id="A0A3M0MJG3"/>
<accession>A0A3M0MJG3</accession>
<reference evidence="1 2" key="1">
    <citation type="submission" date="2018-07" db="EMBL/GenBank/DDBJ databases">
        <authorList>
            <person name="Zhang Y."/>
            <person name="Wang L."/>
            <person name="Ma S."/>
        </authorList>
    </citation>
    <scope>NUCLEOTIDE SEQUENCE [LARGE SCALE GENOMIC DNA]</scope>
    <source>
        <strain evidence="1 2">4-2</strain>
    </source>
</reference>
<gene>
    <name evidence="1" type="ORF">C9E81_06985</name>
</gene>
<evidence type="ECO:0000313" key="1">
    <source>
        <dbReference type="EMBL" id="RMC36404.1"/>
    </source>
</evidence>
<comment type="caution">
    <text evidence="1">The sequence shown here is derived from an EMBL/GenBank/DDBJ whole genome shotgun (WGS) entry which is preliminary data.</text>
</comment>
<organism evidence="1 2">
    <name type="scientific">Paracoccus alkanivorans</name>
    <dbReference type="NCBI Taxonomy" id="2116655"/>
    <lineage>
        <taxon>Bacteria</taxon>
        <taxon>Pseudomonadati</taxon>
        <taxon>Pseudomonadota</taxon>
        <taxon>Alphaproteobacteria</taxon>
        <taxon>Rhodobacterales</taxon>
        <taxon>Paracoccaceae</taxon>
        <taxon>Paracoccus</taxon>
    </lineage>
</organism>
<keyword evidence="2" id="KW-1185">Reference proteome</keyword>
<dbReference type="EMBL" id="QOKZ01000002">
    <property type="protein sequence ID" value="RMC36404.1"/>
    <property type="molecule type" value="Genomic_DNA"/>
</dbReference>
<name>A0A3M0MJG3_9RHOB</name>
<sequence>MTVRIEDVNRIIEDMIRDSRNPVPFLSDLARYRRWRRAGRAGRPATVGQRVFGFRVGLFARGSIRLRGRID</sequence>
<evidence type="ECO:0000313" key="2">
    <source>
        <dbReference type="Proteomes" id="UP000273516"/>
    </source>
</evidence>